<keyword evidence="3" id="KW-1185">Reference proteome</keyword>
<evidence type="ECO:0000313" key="3">
    <source>
        <dbReference type="Proteomes" id="UP000294498"/>
    </source>
</evidence>
<accession>A0A4R8DWW5</accession>
<keyword evidence="1" id="KW-0732">Signal</keyword>
<dbReference type="Proteomes" id="UP000294498">
    <property type="component" value="Unassembled WGS sequence"/>
</dbReference>
<dbReference type="AlphaFoldDB" id="A0A4R8DWW5"/>
<comment type="caution">
    <text evidence="2">The sequence shown here is derived from an EMBL/GenBank/DDBJ whole genome shotgun (WGS) entry which is preliminary data.</text>
</comment>
<reference evidence="2 3" key="1">
    <citation type="submission" date="2019-03" db="EMBL/GenBank/DDBJ databases">
        <title>Genomic Encyclopedia of Type Strains, Phase IV (KMG-IV): sequencing the most valuable type-strain genomes for metagenomic binning, comparative biology and taxonomic classification.</title>
        <authorList>
            <person name="Goeker M."/>
        </authorList>
    </citation>
    <scope>NUCLEOTIDE SEQUENCE [LARGE SCALE GENOMIC DNA]</scope>
    <source>
        <strain evidence="2 3">DSM 100059</strain>
    </source>
</reference>
<evidence type="ECO:0000256" key="1">
    <source>
        <dbReference type="SAM" id="SignalP"/>
    </source>
</evidence>
<proteinExistence type="predicted"/>
<dbReference type="RefSeq" id="WP_133995031.1">
    <property type="nucleotide sequence ID" value="NZ_SODV01000001.1"/>
</dbReference>
<gene>
    <name evidence="2" type="ORF">EDB95_3476</name>
</gene>
<sequence length="243" mass="27007">MMKRICFALLALTAFRGYSQPLDPAATALLEKVHHAYTRPDYLSFRVDYTYANDDQPGQPLERLSGEAEMDKGRSRFLIEGVETVSTEQYSVEVLPDAKLIYLSKAPRPGLLDPVNALDSALAHVKGLQASVTDKSVLVLRFPPGMMYSQIRLVIDPGTGLIKEALYDISTTGLLEKDQLDAPGHQAPYKDKGQVHVLFSGYAHGRFTDALFDPSRFFTRSGNTVQPSGSYKDYRIFLASRNI</sequence>
<protein>
    <submittedName>
        <fullName evidence="2">Uncharacterized protein</fullName>
    </submittedName>
</protein>
<feature type="chain" id="PRO_5020198329" evidence="1">
    <location>
        <begin position="20"/>
        <end position="243"/>
    </location>
</feature>
<organism evidence="2 3">
    <name type="scientific">Dinghuibacter silviterrae</name>
    <dbReference type="NCBI Taxonomy" id="1539049"/>
    <lineage>
        <taxon>Bacteria</taxon>
        <taxon>Pseudomonadati</taxon>
        <taxon>Bacteroidota</taxon>
        <taxon>Chitinophagia</taxon>
        <taxon>Chitinophagales</taxon>
        <taxon>Chitinophagaceae</taxon>
        <taxon>Dinghuibacter</taxon>
    </lineage>
</organism>
<dbReference type="OrthoDB" id="651756at2"/>
<dbReference type="EMBL" id="SODV01000001">
    <property type="protein sequence ID" value="TDX02418.1"/>
    <property type="molecule type" value="Genomic_DNA"/>
</dbReference>
<name>A0A4R8DWW5_9BACT</name>
<evidence type="ECO:0000313" key="2">
    <source>
        <dbReference type="EMBL" id="TDX02418.1"/>
    </source>
</evidence>
<feature type="signal peptide" evidence="1">
    <location>
        <begin position="1"/>
        <end position="19"/>
    </location>
</feature>